<keyword evidence="7" id="KW-0418">Kinase</keyword>
<dbReference type="NCBIfam" id="TIGR00229">
    <property type="entry name" value="sensory_box"/>
    <property type="match status" value="1"/>
</dbReference>
<gene>
    <name evidence="10" type="ORF">GGR20_000955</name>
</gene>
<dbReference type="Pfam" id="PF13185">
    <property type="entry name" value="GAF_2"/>
    <property type="match status" value="1"/>
</dbReference>
<reference evidence="10 11" key="1">
    <citation type="submission" date="2020-08" db="EMBL/GenBank/DDBJ databases">
        <title>Genomic Encyclopedia of Type Strains, Phase IV (KMG-IV): sequencing the most valuable type-strain genomes for metagenomic binning, comparative biology and taxonomic classification.</title>
        <authorList>
            <person name="Goeker M."/>
        </authorList>
    </citation>
    <scope>NUCLEOTIDE SEQUENCE [LARGE SCALE GENOMIC DNA]</scope>
    <source>
        <strain evidence="10 11">DSM 23447</strain>
    </source>
</reference>
<evidence type="ECO:0000256" key="8">
    <source>
        <dbReference type="ARBA" id="ARBA00022840"/>
    </source>
</evidence>
<sequence length="513" mass="56874">MNYPDSQGEPVDHLKSLFDRALDAVVGMDSSGAVIAWNTAAQEMFGWSEREALGALMADLIVPNQHRQAHAQGLEHYNRTGHGPVLEQKIRITATRRTGAEFPVELSIFAVHDQGQPAVFYAFIRSLELEAAFHRSQDLRASEATLLLNLGLKLIDDTPFDDFARYALEQVCKLAGLDAAHVFLKRADISAESLASAGIWYLQNERYRPVVDVTSRMTFGRGEGLPGLAWQSGELQVLSDIVRNPKFLRRQVFSEVGLTRAVSLPVIEGGELRAVLEFFGTSASRLDDEILQVLKTVGSQVGAAIQKKRAAETRQLLHREMVHRLGNSLTVLSSIYQICSRRAASKDELDQSFLSRIAAMGQANRMSILEAEQGVLLDRVIVGALGVLPAQDDILLDVPPMMIRSEAVMPLSLVFNELATNALKYGKAELGVRVSIQGRVVQDESELEIEWIEPDNRVVEPKPFNEGFGSRLLRTMIAGRLGGRYERFLDANGFRFVMVLPLTQVAAMHWESL</sequence>
<keyword evidence="4" id="KW-0597">Phosphoprotein</keyword>
<evidence type="ECO:0000256" key="7">
    <source>
        <dbReference type="ARBA" id="ARBA00022777"/>
    </source>
</evidence>
<dbReference type="SUPFAM" id="SSF55781">
    <property type="entry name" value="GAF domain-like"/>
    <property type="match status" value="1"/>
</dbReference>
<evidence type="ECO:0000256" key="2">
    <source>
        <dbReference type="ARBA" id="ARBA00012438"/>
    </source>
</evidence>
<dbReference type="EC" id="2.7.13.3" evidence="2"/>
<dbReference type="PROSITE" id="PS50112">
    <property type="entry name" value="PAS"/>
    <property type="match status" value="1"/>
</dbReference>
<comment type="caution">
    <text evidence="10">The sequence shown here is derived from an EMBL/GenBank/DDBJ whole genome shotgun (WGS) entry which is preliminary data.</text>
</comment>
<dbReference type="Pfam" id="PF00989">
    <property type="entry name" value="PAS"/>
    <property type="match status" value="1"/>
</dbReference>
<dbReference type="InterPro" id="IPR013767">
    <property type="entry name" value="PAS_fold"/>
</dbReference>
<accession>A0A7W6IKM8</accession>
<dbReference type="InterPro" id="IPR035965">
    <property type="entry name" value="PAS-like_dom_sf"/>
</dbReference>
<dbReference type="GO" id="GO:0006355">
    <property type="term" value="P:regulation of DNA-templated transcription"/>
    <property type="evidence" value="ECO:0007669"/>
    <property type="project" value="InterPro"/>
</dbReference>
<dbReference type="Pfam" id="PF07536">
    <property type="entry name" value="HWE_HK"/>
    <property type="match status" value="1"/>
</dbReference>
<dbReference type="GO" id="GO:0005524">
    <property type="term" value="F:ATP binding"/>
    <property type="evidence" value="ECO:0007669"/>
    <property type="project" value="UniProtKB-KW"/>
</dbReference>
<dbReference type="AlphaFoldDB" id="A0A7W6IKM8"/>
<dbReference type="SMART" id="SM00065">
    <property type="entry name" value="GAF"/>
    <property type="match status" value="1"/>
</dbReference>
<evidence type="ECO:0000256" key="5">
    <source>
        <dbReference type="ARBA" id="ARBA00022679"/>
    </source>
</evidence>
<dbReference type="InterPro" id="IPR029016">
    <property type="entry name" value="GAF-like_dom_sf"/>
</dbReference>
<evidence type="ECO:0000256" key="1">
    <source>
        <dbReference type="ARBA" id="ARBA00000085"/>
    </source>
</evidence>
<keyword evidence="6" id="KW-0547">Nucleotide-binding</keyword>
<dbReference type="SUPFAM" id="SSF55785">
    <property type="entry name" value="PYP-like sensor domain (PAS domain)"/>
    <property type="match status" value="1"/>
</dbReference>
<evidence type="ECO:0000256" key="3">
    <source>
        <dbReference type="ARBA" id="ARBA00021740"/>
    </source>
</evidence>
<dbReference type="Proteomes" id="UP000547011">
    <property type="component" value="Unassembled WGS sequence"/>
</dbReference>
<evidence type="ECO:0000256" key="6">
    <source>
        <dbReference type="ARBA" id="ARBA00022741"/>
    </source>
</evidence>
<evidence type="ECO:0000259" key="9">
    <source>
        <dbReference type="PROSITE" id="PS50112"/>
    </source>
</evidence>
<dbReference type="Gene3D" id="3.30.450.20">
    <property type="entry name" value="PAS domain"/>
    <property type="match status" value="1"/>
</dbReference>
<dbReference type="CDD" id="cd00130">
    <property type="entry name" value="PAS"/>
    <property type="match status" value="1"/>
</dbReference>
<dbReference type="EMBL" id="JACIEW010000002">
    <property type="protein sequence ID" value="MBB4051319.1"/>
    <property type="molecule type" value="Genomic_DNA"/>
</dbReference>
<dbReference type="PANTHER" id="PTHR41523">
    <property type="entry name" value="TWO-COMPONENT SYSTEM SENSOR PROTEIN"/>
    <property type="match status" value="1"/>
</dbReference>
<protein>
    <recommendedName>
        <fullName evidence="3">Blue-light-activated histidine kinase</fullName>
        <ecNumber evidence="2">2.7.13.3</ecNumber>
    </recommendedName>
</protein>
<comment type="catalytic activity">
    <reaction evidence="1">
        <text>ATP + protein L-histidine = ADP + protein N-phospho-L-histidine.</text>
        <dbReference type="EC" id="2.7.13.3"/>
    </reaction>
</comment>
<keyword evidence="5" id="KW-0808">Transferase</keyword>
<evidence type="ECO:0000256" key="4">
    <source>
        <dbReference type="ARBA" id="ARBA00022553"/>
    </source>
</evidence>
<evidence type="ECO:0000313" key="11">
    <source>
        <dbReference type="Proteomes" id="UP000547011"/>
    </source>
</evidence>
<dbReference type="SMART" id="SM00911">
    <property type="entry name" value="HWE_HK"/>
    <property type="match status" value="1"/>
</dbReference>
<organism evidence="10 11">
    <name type="scientific">Devosia subaequoris</name>
    <dbReference type="NCBI Taxonomy" id="395930"/>
    <lineage>
        <taxon>Bacteria</taxon>
        <taxon>Pseudomonadati</taxon>
        <taxon>Pseudomonadota</taxon>
        <taxon>Alphaproteobacteria</taxon>
        <taxon>Hyphomicrobiales</taxon>
        <taxon>Devosiaceae</taxon>
        <taxon>Devosia</taxon>
    </lineage>
</organism>
<keyword evidence="11" id="KW-1185">Reference proteome</keyword>
<dbReference type="PANTHER" id="PTHR41523:SF8">
    <property type="entry name" value="ETHYLENE RESPONSE SENSOR PROTEIN"/>
    <property type="match status" value="1"/>
</dbReference>
<dbReference type="InterPro" id="IPR003018">
    <property type="entry name" value="GAF"/>
</dbReference>
<name>A0A7W6IKM8_9HYPH</name>
<keyword evidence="8" id="KW-0067">ATP-binding</keyword>
<dbReference type="InterPro" id="IPR000014">
    <property type="entry name" value="PAS"/>
</dbReference>
<dbReference type="InterPro" id="IPR011102">
    <property type="entry name" value="Sig_transdc_His_kinase_HWE"/>
</dbReference>
<proteinExistence type="predicted"/>
<dbReference type="SMART" id="SM00091">
    <property type="entry name" value="PAS"/>
    <property type="match status" value="1"/>
</dbReference>
<dbReference type="InterPro" id="IPR036890">
    <property type="entry name" value="HATPase_C_sf"/>
</dbReference>
<feature type="domain" description="PAS" evidence="9">
    <location>
        <begin position="10"/>
        <end position="81"/>
    </location>
</feature>
<dbReference type="Gene3D" id="3.30.450.40">
    <property type="match status" value="1"/>
</dbReference>
<dbReference type="Gene3D" id="3.30.565.10">
    <property type="entry name" value="Histidine kinase-like ATPase, C-terminal domain"/>
    <property type="match status" value="1"/>
</dbReference>
<evidence type="ECO:0000313" key="10">
    <source>
        <dbReference type="EMBL" id="MBB4051319.1"/>
    </source>
</evidence>
<dbReference type="RefSeq" id="WP_183310089.1">
    <property type="nucleotide sequence ID" value="NZ_JACIEW010000002.1"/>
</dbReference>
<dbReference type="GO" id="GO:0004673">
    <property type="term" value="F:protein histidine kinase activity"/>
    <property type="evidence" value="ECO:0007669"/>
    <property type="project" value="UniProtKB-EC"/>
</dbReference>